<dbReference type="GO" id="GO:0046982">
    <property type="term" value="F:protein heterodimerization activity"/>
    <property type="evidence" value="ECO:0007669"/>
    <property type="project" value="InterPro"/>
</dbReference>
<evidence type="ECO:0000256" key="3">
    <source>
        <dbReference type="ARBA" id="ARBA00004286"/>
    </source>
</evidence>
<dbReference type="Pfam" id="PF00742">
    <property type="entry name" value="Homoserine_dh"/>
    <property type="match status" value="1"/>
</dbReference>
<accession>A0A4Y9Z8W3</accession>
<evidence type="ECO:0000256" key="7">
    <source>
        <dbReference type="ARBA" id="ARBA00010691"/>
    </source>
</evidence>
<dbReference type="PROSITE" id="PS50082">
    <property type="entry name" value="WD_REPEATS_2"/>
    <property type="match status" value="2"/>
</dbReference>
<gene>
    <name evidence="30" type="ORF">EVG20_g2028</name>
</gene>
<dbReference type="GO" id="GO:0000786">
    <property type="term" value="C:nucleosome"/>
    <property type="evidence" value="ECO:0007669"/>
    <property type="project" value="UniProtKB-KW"/>
</dbReference>
<dbReference type="GO" id="GO:0009088">
    <property type="term" value="P:threonine biosynthetic process"/>
    <property type="evidence" value="ECO:0007669"/>
    <property type="project" value="UniProtKB-UniPathway"/>
</dbReference>
<evidence type="ECO:0000256" key="12">
    <source>
        <dbReference type="ARBA" id="ARBA00022605"/>
    </source>
</evidence>
<dbReference type="InterPro" id="IPR001342">
    <property type="entry name" value="HDH_cat"/>
</dbReference>
<feature type="compositionally biased region" description="Polar residues" evidence="24">
    <location>
        <begin position="1321"/>
        <end position="1342"/>
    </location>
</feature>
<evidence type="ECO:0000256" key="11">
    <source>
        <dbReference type="ARBA" id="ARBA00022481"/>
    </source>
</evidence>
<dbReference type="GO" id="GO:0004412">
    <property type="term" value="F:homoserine dehydrogenase activity"/>
    <property type="evidence" value="ECO:0007669"/>
    <property type="project" value="UniProtKB-EC"/>
</dbReference>
<comment type="pathway">
    <text evidence="5">Amino-acid biosynthesis; L-methionine biosynthesis via de novo pathway; L-homoserine from L-aspartate: step 3/3.</text>
</comment>
<feature type="domain" description="Homoserine dehydrogenase catalytic" evidence="27">
    <location>
        <begin position="1614"/>
        <end position="1822"/>
    </location>
</feature>
<comment type="subcellular location">
    <subcellularLocation>
        <location evidence="3">Chromosome</location>
    </subcellularLocation>
    <subcellularLocation>
        <location evidence="2">Nucleus</location>
    </subcellularLocation>
</comment>
<dbReference type="InterPro" id="IPR036322">
    <property type="entry name" value="WD40_repeat_dom_sf"/>
</dbReference>
<dbReference type="Pfam" id="PF00400">
    <property type="entry name" value="WD40"/>
    <property type="match status" value="2"/>
</dbReference>
<dbReference type="Pfam" id="PF03447">
    <property type="entry name" value="NAD_binding_3"/>
    <property type="match status" value="1"/>
</dbReference>
<sequence length="1825" mass="200202">MSGKGGKAGKSGGKTAADGGKSQSRSAKAGLQFPVGRVHRLLKRGNYAQRVGAGAPVYLAAVLEYLAAEILELAGNAARDNKKQRIVPRHLQLAIRNDEELNKLLGDVVISQGGVVPFINPECITIIFLLLFFHDYPMNRSDDLRGLWLAAAYVVLSPTFFHHEHVAHGSLSASRPILEIHRARALVSTQLKALRTSGRGLSRGLARREISDGEWWHRVAPPFPAISSRRSKSAYDLNDAGAREQVSRCRVAFIQCPVPGCVKLDWKKKRMASRQRILQGEANAGQRSPRQFRRAELKARSKQRLVQVGAVRVNDTHTLSSLLPLYLPLPPTSFSTSPLRTDCTYLTISHVKLNRRIPVTPSHPNDMNAVGDPGTPSNVGILGNHKRRQTLMTLLDALNELSKDDTLADHGNFEDDRDVPTVDEHLQKVGAESWGRFQRRINNLDKELRNFSNAARQLGSSVGILSSAFHLRERITQIAYLFRENAADLFPRKVAREPKESLINPTISLPGSRKRAKTKAPPHIRRPLVIDNLDPEEFPRQLGLFAHDVITFLHCLNEFPEFTDEAVNASIIAFEGDLKYWASCLKTYEGQFRYPAVQRYLHDLTSEMGEHIESITSSLSMFIEIGVPTIRFAQKHGANNLLNLSTVATFFSAVTATTLQYSFDMKGTRLSDAVNAFWFTSMVFSIAAAVNSLLGLTWKQAMYRSPGHRVPWWVLIWIKRSPLVFLVLSVACFSVGLVLFAYSSQQNPVVSTITTVFTAFSNFGLAAVSAWFASERWVFSRHKGKKWLGDSLDDAWDKFMSVPPIPWLTHKSNDLSDAVTHMFEHTRTAANQASSTLVNLFSRQSIEALGTTSSENSLPSAASPDPTYTSVRHRRGSDGTHATAPFEPKSPTIASTSEFALSEKGGTPTLSGSPPPEVASPGRTRLRNAVRSVMMMRAGVGMASIPSRQRTMSSTLTPDGIRRKETMGVQIPMRSSRVAGLVPRLKDLAARHDIAAHQALVRHLQFSPNGKFLATSSWDRTSVIFHVGDPFSHHRTLAHPAGFVSQVAWSPSGNMLLTKLTRAIKVWTETGVCTKTIERPRAVQSICWLPGGEAFMSVEGGDVIKLDLTGKVLDKYSFERLTILDVTVTRDGQRMLGVGTLLSSQDGLQPSKCRAEKQIIAYNLDRKEIENQVPVLHDIRDITLARNDQVALVSYEFKAPPQLWKLEMVRDRTRGESSTTARLSLRHTYMPKFPVDFAGPSYFGGKDDELVLCAGKAGDIHIWDRESGALLHHVRAQALGGDLTCIAWNPAADPFMFATGSHDGAVRIWTSPPSIGPPPDQSQRSSRVYASGSVTPPTNNSSTAFLDVEYRTDSPLNQHAFDFPEGSHSQQPTESADDHGPPSRRTIAFTEPQALGDIYSVPLSCLRPPGAASIGRRVIIDRIDAHLPAAAPCLRLSTRLLKPHRVGLRSFILTPQYRIAMPSLQPLHLAVVGVGLVGSEFMNQVIDSPFPFDLILISSSKATVFSPGGFHLPKSNDWKGLLQSANAKKELSDLVPGLAEIVKKEGARVVLVDNTSSDDVAALYPHLLGAGVHVVTPNKKAYSGSLALYERIITASLESGARFYNEATVGAGLPVISTLKDLIVTGDKVKKIEGVFSGTMSYIFNEFSTGKPDGPKFSDVVRVAREKGYTEPHPADDLNGADVARKLTILSRLIPSLKSALPEGYKSVQTTSLVPAALEDAKTGDDFIARLPEFDEHFDKIRADAAKENNVLRYVGVIDVASGTIKASLEKYPNTHAFATSLGGSDNIIMFHTERYSPRPLIIQGAGAGAAVTAMGVMSDVLRLL</sequence>
<feature type="transmembrane region" description="Helical" evidence="25">
    <location>
        <begin position="641"/>
        <end position="663"/>
    </location>
</feature>
<dbReference type="SUPFAM" id="SSF47113">
    <property type="entry name" value="Histone-fold"/>
    <property type="match status" value="1"/>
</dbReference>
<dbReference type="Gene3D" id="1.10.20.10">
    <property type="entry name" value="Histone, subunit A"/>
    <property type="match status" value="1"/>
</dbReference>
<proteinExistence type="inferred from homology"/>
<dbReference type="InterPro" id="IPR011147">
    <property type="entry name" value="Bifunc_Aspkin/hSer_DH"/>
</dbReference>
<dbReference type="SUPFAM" id="SSF51735">
    <property type="entry name" value="NAD(P)-binding Rossmann-fold domains"/>
    <property type="match status" value="1"/>
</dbReference>
<evidence type="ECO:0000256" key="8">
    <source>
        <dbReference type="ARBA" id="ARBA00013213"/>
    </source>
</evidence>
<comment type="caution">
    <text evidence="30">The sequence shown here is derived from an EMBL/GenBank/DDBJ whole genome shotgun (WGS) entry which is preliminary data.</text>
</comment>
<dbReference type="GO" id="GO:0005634">
    <property type="term" value="C:nucleus"/>
    <property type="evidence" value="ECO:0007669"/>
    <property type="project" value="UniProtKB-SubCell"/>
</dbReference>
<dbReference type="Pfam" id="PF00125">
    <property type="entry name" value="Histone"/>
    <property type="match status" value="1"/>
</dbReference>
<comment type="similarity">
    <text evidence="6">Belongs to the homoserine dehydrogenase family.</text>
</comment>
<name>A0A4Y9Z8W3_9AGAM</name>
<evidence type="ECO:0000256" key="5">
    <source>
        <dbReference type="ARBA" id="ARBA00005062"/>
    </source>
</evidence>
<evidence type="ECO:0000313" key="31">
    <source>
        <dbReference type="Proteomes" id="UP000298327"/>
    </source>
</evidence>
<dbReference type="FunFam" id="1.10.20.10:FF:000008">
    <property type="entry name" value="Histone H2A"/>
    <property type="match status" value="1"/>
</dbReference>
<keyword evidence="23" id="KW-0853">WD repeat</keyword>
<dbReference type="PRINTS" id="PR00620">
    <property type="entry name" value="HISTONEH2A"/>
</dbReference>
<dbReference type="GO" id="GO:0003677">
    <property type="term" value="F:DNA binding"/>
    <property type="evidence" value="ECO:0007669"/>
    <property type="project" value="UniProtKB-KW"/>
</dbReference>
<dbReference type="SMART" id="SM00414">
    <property type="entry name" value="H2A"/>
    <property type="match status" value="1"/>
</dbReference>
<evidence type="ECO:0000256" key="6">
    <source>
        <dbReference type="ARBA" id="ARBA00006753"/>
    </source>
</evidence>
<reference evidence="30 31" key="1">
    <citation type="submission" date="2019-02" db="EMBL/GenBank/DDBJ databases">
        <title>Genome sequencing of the rare red list fungi Dentipellis fragilis.</title>
        <authorList>
            <person name="Buettner E."/>
            <person name="Kellner H."/>
        </authorList>
    </citation>
    <scope>NUCLEOTIDE SEQUENCE [LARGE SCALE GENOMIC DNA]</scope>
    <source>
        <strain evidence="30 31">DSM 105465</strain>
    </source>
</reference>
<comment type="cofactor">
    <cofactor evidence="1">
        <name>a metal cation</name>
        <dbReference type="ChEBI" id="CHEBI:25213"/>
    </cofactor>
</comment>
<dbReference type="EMBL" id="SEOQ01000072">
    <property type="protein sequence ID" value="TFY70982.1"/>
    <property type="molecule type" value="Genomic_DNA"/>
</dbReference>
<feature type="repeat" description="WD" evidence="23">
    <location>
        <begin position="1276"/>
        <end position="1309"/>
    </location>
</feature>
<dbReference type="Pfam" id="PF16211">
    <property type="entry name" value="Histone_H2A_C"/>
    <property type="match status" value="1"/>
</dbReference>
<dbReference type="Gene3D" id="2.130.10.10">
    <property type="entry name" value="YVTN repeat-like/Quinoprotein amine dehydrogenase"/>
    <property type="match status" value="2"/>
</dbReference>
<evidence type="ECO:0000256" key="24">
    <source>
        <dbReference type="SAM" id="MobiDB-lite"/>
    </source>
</evidence>
<keyword evidence="10" id="KW-0158">Chromosome</keyword>
<feature type="region of interest" description="Disordered" evidence="24">
    <location>
        <begin position="1"/>
        <end position="27"/>
    </location>
</feature>
<evidence type="ECO:0000256" key="21">
    <source>
        <dbReference type="ARBA" id="ARBA00048841"/>
    </source>
</evidence>
<dbReference type="InterPro" id="IPR002119">
    <property type="entry name" value="Histone_H2A"/>
</dbReference>
<dbReference type="SUPFAM" id="SSF55347">
    <property type="entry name" value="Glyceraldehyde-3-phosphate dehydrogenase-like, C-terminal domain"/>
    <property type="match status" value="1"/>
</dbReference>
<keyword evidence="11" id="KW-0488">Methylation</keyword>
<evidence type="ECO:0000256" key="16">
    <source>
        <dbReference type="ARBA" id="ARBA00023002"/>
    </source>
</evidence>
<evidence type="ECO:0000256" key="20">
    <source>
        <dbReference type="ARBA" id="ARBA00023269"/>
    </source>
</evidence>
<evidence type="ECO:0000256" key="23">
    <source>
        <dbReference type="PROSITE-ProRule" id="PRU00221"/>
    </source>
</evidence>
<dbReference type="UniPathway" id="UPA00050">
    <property type="reaction ID" value="UER00063"/>
</dbReference>
<evidence type="ECO:0000256" key="15">
    <source>
        <dbReference type="ARBA" id="ARBA00022990"/>
    </source>
</evidence>
<comment type="catalytic activity">
    <reaction evidence="21">
        <text>L-homoserine + NADP(+) = L-aspartate 4-semialdehyde + NADPH + H(+)</text>
        <dbReference type="Rhea" id="RHEA:15761"/>
        <dbReference type="ChEBI" id="CHEBI:15378"/>
        <dbReference type="ChEBI" id="CHEBI:57476"/>
        <dbReference type="ChEBI" id="CHEBI:57783"/>
        <dbReference type="ChEBI" id="CHEBI:58349"/>
        <dbReference type="ChEBI" id="CHEBI:537519"/>
        <dbReference type="EC" id="1.1.1.3"/>
    </reaction>
    <physiologicalReaction direction="right-to-left" evidence="21">
        <dbReference type="Rhea" id="RHEA:15763"/>
    </physiologicalReaction>
</comment>
<dbReference type="SUPFAM" id="SSF50978">
    <property type="entry name" value="WD40 repeat-like"/>
    <property type="match status" value="1"/>
</dbReference>
<feature type="transmembrane region" description="Helical" evidence="25">
    <location>
        <begin position="723"/>
        <end position="743"/>
    </location>
</feature>
<feature type="region of interest" description="Disordered" evidence="24">
    <location>
        <begin position="1357"/>
        <end position="1386"/>
    </location>
</feature>
<evidence type="ECO:0000259" key="26">
    <source>
        <dbReference type="Pfam" id="PF00125"/>
    </source>
</evidence>
<feature type="compositionally biased region" description="Low complexity" evidence="24">
    <location>
        <begin position="13"/>
        <end position="22"/>
    </location>
</feature>
<keyword evidence="25" id="KW-0812">Transmembrane</keyword>
<keyword evidence="17" id="KW-0238">DNA-binding</keyword>
<protein>
    <recommendedName>
        <fullName evidence="9">Homoserine dehydrogenase</fullName>
        <ecNumber evidence="8">1.1.1.3</ecNumber>
    </recommendedName>
</protein>
<dbReference type="GO" id="GO:0030527">
    <property type="term" value="F:structural constituent of chromatin"/>
    <property type="evidence" value="ECO:0007669"/>
    <property type="project" value="InterPro"/>
</dbReference>
<evidence type="ECO:0000256" key="10">
    <source>
        <dbReference type="ARBA" id="ARBA00022454"/>
    </source>
</evidence>
<evidence type="ECO:0000256" key="18">
    <source>
        <dbReference type="ARBA" id="ARBA00023167"/>
    </source>
</evidence>
<dbReference type="InterPro" id="IPR036291">
    <property type="entry name" value="NAD(P)-bd_dom_sf"/>
</dbReference>
<keyword evidence="14" id="KW-0521">NADP</keyword>
<keyword evidence="18" id="KW-0486">Methionine biosynthesis</keyword>
<dbReference type="InterPro" id="IPR032458">
    <property type="entry name" value="Histone_H2A_CS"/>
</dbReference>
<keyword evidence="15" id="KW-0007">Acetylation</keyword>
<keyword evidence="20" id="KW-0544">Nucleosome core</keyword>
<feature type="domain" description="Aspartate/homoserine dehydrogenase NAD-binding" evidence="28">
    <location>
        <begin position="1473"/>
        <end position="1604"/>
    </location>
</feature>
<dbReference type="FunFam" id="3.30.360.10:FF:000006">
    <property type="entry name" value="Bifunctional aspartokinase/homoserine dehydrogenase"/>
    <property type="match status" value="1"/>
</dbReference>
<comment type="similarity">
    <text evidence="7">Belongs to the histone H2A family.</text>
</comment>
<feature type="transmembrane region" description="Helical" evidence="25">
    <location>
        <begin position="675"/>
        <end position="696"/>
    </location>
</feature>
<dbReference type="EC" id="1.1.1.3" evidence="8"/>
<feature type="compositionally biased region" description="Gly residues" evidence="24">
    <location>
        <begin position="1"/>
        <end position="12"/>
    </location>
</feature>
<feature type="domain" description="Histone H2A C-terminal" evidence="29">
    <location>
        <begin position="99"/>
        <end position="123"/>
    </location>
</feature>
<dbReference type="InterPro" id="IPR007125">
    <property type="entry name" value="H2A/H2B/H3"/>
</dbReference>
<evidence type="ECO:0000256" key="13">
    <source>
        <dbReference type="ARBA" id="ARBA00022697"/>
    </source>
</evidence>
<evidence type="ECO:0000256" key="22">
    <source>
        <dbReference type="ARBA" id="ARBA00059589"/>
    </source>
</evidence>
<dbReference type="Gene3D" id="3.30.360.10">
    <property type="entry name" value="Dihydrodipicolinate Reductase, domain 2"/>
    <property type="match status" value="1"/>
</dbReference>
<keyword evidence="16" id="KW-0560">Oxidoreductase</keyword>
<keyword evidence="13" id="KW-0791">Threonine biosynthesis</keyword>
<evidence type="ECO:0000256" key="25">
    <source>
        <dbReference type="SAM" id="Phobius"/>
    </source>
</evidence>
<dbReference type="SMART" id="SM00320">
    <property type="entry name" value="WD40"/>
    <property type="match status" value="3"/>
</dbReference>
<dbReference type="InterPro" id="IPR009072">
    <property type="entry name" value="Histone-fold"/>
</dbReference>
<dbReference type="STRING" id="205917.A0A4Y9Z8W3"/>
<dbReference type="PANTHER" id="PTHR43070">
    <property type="match status" value="1"/>
</dbReference>
<dbReference type="InterPro" id="IPR015943">
    <property type="entry name" value="WD40/YVTN_repeat-like_dom_sf"/>
</dbReference>
<dbReference type="OrthoDB" id="972532at2759"/>
<keyword evidence="31" id="KW-1185">Reference proteome</keyword>
<dbReference type="InterPro" id="IPR001680">
    <property type="entry name" value="WD40_rpt"/>
</dbReference>
<dbReference type="GO" id="GO:0050661">
    <property type="term" value="F:NADP binding"/>
    <property type="evidence" value="ECO:0007669"/>
    <property type="project" value="InterPro"/>
</dbReference>
<keyword evidence="12" id="KW-0028">Amino-acid biosynthesis</keyword>
<feature type="compositionally biased region" description="Polar residues" evidence="24">
    <location>
        <begin position="851"/>
        <end position="870"/>
    </location>
</feature>
<evidence type="ECO:0000259" key="28">
    <source>
        <dbReference type="Pfam" id="PF03447"/>
    </source>
</evidence>
<keyword evidence="19" id="KW-0539">Nucleus</keyword>
<evidence type="ECO:0000256" key="1">
    <source>
        <dbReference type="ARBA" id="ARBA00001920"/>
    </source>
</evidence>
<evidence type="ECO:0000256" key="17">
    <source>
        <dbReference type="ARBA" id="ARBA00023125"/>
    </source>
</evidence>
<comment type="pathway">
    <text evidence="4">Amino-acid biosynthesis; L-threonine biosynthesis; L-threonine from L-aspartate: step 3/5.</text>
</comment>
<evidence type="ECO:0000256" key="2">
    <source>
        <dbReference type="ARBA" id="ARBA00004123"/>
    </source>
</evidence>
<evidence type="ECO:0000256" key="19">
    <source>
        <dbReference type="ARBA" id="ARBA00023242"/>
    </source>
</evidence>
<comment type="function">
    <text evidence="22">Catalyzes the conversion of L-aspartate-beta-semialdehyde (L-Asa) to L-homoserine (L-Hse), the third step in the biosynthesis of amino acids that derive from aspartate (the aspartate family of amino acids), including methioinine and threonine, the latter of which is a precursor to isoleucine; production of homoserine leads to a branch-point in the pathway as it can either be O-phosphorylated for processing to threonine, or O-acylated for processing to methionine.</text>
</comment>
<dbReference type="CDD" id="cd00074">
    <property type="entry name" value="HFD_H2A"/>
    <property type="match status" value="1"/>
</dbReference>
<evidence type="ECO:0000313" key="30">
    <source>
        <dbReference type="EMBL" id="TFY70982.1"/>
    </source>
</evidence>
<evidence type="ECO:0000259" key="27">
    <source>
        <dbReference type="Pfam" id="PF00742"/>
    </source>
</evidence>
<feature type="region of interest" description="Disordered" evidence="24">
    <location>
        <begin position="851"/>
        <end position="923"/>
    </location>
</feature>
<dbReference type="Gene3D" id="3.40.50.720">
    <property type="entry name" value="NAD(P)-binding Rossmann-like Domain"/>
    <property type="match status" value="1"/>
</dbReference>
<dbReference type="PANTHER" id="PTHR43070:SF5">
    <property type="entry name" value="HOMOSERINE DEHYDROGENASE"/>
    <property type="match status" value="1"/>
</dbReference>
<evidence type="ECO:0000256" key="14">
    <source>
        <dbReference type="ARBA" id="ARBA00022857"/>
    </source>
</evidence>
<dbReference type="InterPro" id="IPR005106">
    <property type="entry name" value="Asp/hSer_DH_NAD-bd"/>
</dbReference>
<dbReference type="InterPro" id="IPR032454">
    <property type="entry name" value="Histone_H2A_C"/>
</dbReference>
<evidence type="ECO:0000256" key="4">
    <source>
        <dbReference type="ARBA" id="ARBA00005056"/>
    </source>
</evidence>
<organism evidence="30 31">
    <name type="scientific">Dentipellis fragilis</name>
    <dbReference type="NCBI Taxonomy" id="205917"/>
    <lineage>
        <taxon>Eukaryota</taxon>
        <taxon>Fungi</taxon>
        <taxon>Dikarya</taxon>
        <taxon>Basidiomycota</taxon>
        <taxon>Agaricomycotina</taxon>
        <taxon>Agaricomycetes</taxon>
        <taxon>Russulales</taxon>
        <taxon>Hericiaceae</taxon>
        <taxon>Dentipellis</taxon>
    </lineage>
</organism>
<feature type="transmembrane region" description="Helical" evidence="25">
    <location>
        <begin position="749"/>
        <end position="773"/>
    </location>
</feature>
<dbReference type="Proteomes" id="UP000298327">
    <property type="component" value="Unassembled WGS sequence"/>
</dbReference>
<evidence type="ECO:0000259" key="29">
    <source>
        <dbReference type="Pfam" id="PF16211"/>
    </source>
</evidence>
<keyword evidence="25" id="KW-1133">Transmembrane helix</keyword>
<evidence type="ECO:0000256" key="9">
    <source>
        <dbReference type="ARBA" id="ARBA00013376"/>
    </source>
</evidence>
<keyword evidence="25" id="KW-0472">Membrane</keyword>
<dbReference type="UniPathway" id="UPA00051">
    <property type="reaction ID" value="UER00465"/>
</dbReference>
<dbReference type="GO" id="GO:0009090">
    <property type="term" value="P:homoserine biosynthetic process"/>
    <property type="evidence" value="ECO:0007669"/>
    <property type="project" value="TreeGrafter"/>
</dbReference>
<dbReference type="GO" id="GO:0009086">
    <property type="term" value="P:methionine biosynthetic process"/>
    <property type="evidence" value="ECO:0007669"/>
    <property type="project" value="UniProtKB-KW"/>
</dbReference>
<feature type="repeat" description="WD" evidence="23">
    <location>
        <begin position="994"/>
        <end position="1027"/>
    </location>
</feature>
<feature type="domain" description="Core Histone H2A/H2B/H3" evidence="26">
    <location>
        <begin position="21"/>
        <end position="96"/>
    </location>
</feature>
<feature type="region of interest" description="Disordered" evidence="24">
    <location>
        <begin position="1308"/>
        <end position="1342"/>
    </location>
</feature>
<dbReference type="PROSITE" id="PS00046">
    <property type="entry name" value="HISTONE_H2A"/>
    <property type="match status" value="1"/>
</dbReference>